<dbReference type="EMBL" id="QUNI01000007">
    <property type="protein sequence ID" value="REG98271.1"/>
    <property type="molecule type" value="Genomic_DNA"/>
</dbReference>
<organism evidence="1 2">
    <name type="scientific">Flavobacterium aquicola</name>
    <dbReference type="NCBI Taxonomy" id="1682742"/>
    <lineage>
        <taxon>Bacteria</taxon>
        <taxon>Pseudomonadati</taxon>
        <taxon>Bacteroidota</taxon>
        <taxon>Flavobacteriia</taxon>
        <taxon>Flavobacteriales</taxon>
        <taxon>Flavobacteriaceae</taxon>
        <taxon>Flavobacterium</taxon>
    </lineage>
</organism>
<proteinExistence type="predicted"/>
<dbReference type="SUPFAM" id="SSF53756">
    <property type="entry name" value="UDP-Glycosyltransferase/glycogen phosphorylase"/>
    <property type="match status" value="1"/>
</dbReference>
<dbReference type="Proteomes" id="UP000257136">
    <property type="component" value="Unassembled WGS sequence"/>
</dbReference>
<gene>
    <name evidence="1" type="ORF">C8P67_107198</name>
</gene>
<sequence>MKFLVIVQDLRVSGTSEGIVSRSFIARLRKSYPEATIDLCYFMGYRHDYHKELLNADSISEYLIKRKPPLLIKLSNAIYRRLFTKSIYKTYYLNQFKKRIAAISYKDYDRIFIRSSGLEYETILASKDLPILKEAIINFHDPYPFFFDTSSNKDLTKRELLDFQEMYKIVQVSRICMAPSSLLAKDLQIIYGNYKRFYTLPHQYDSSAFELLDHSLVRKKQKAISMSYHGGLQFGRNVDILLDVFAELCFENEFFKENVEMVFRLKSSETNRLKNKYKGCANIHILDGLDFSNSANEQLNEADIILILESYLDYSNILLGKAPFVASLNKPVFALLPMECELRKIIINDNYIATSNNSIEIKEKLKNLIKDYKGKDEKFEPFENYFSEASFANQLDKILKV</sequence>
<evidence type="ECO:0008006" key="3">
    <source>
        <dbReference type="Google" id="ProtNLM"/>
    </source>
</evidence>
<protein>
    <recommendedName>
        <fullName evidence="3">Glycosyltransferase involved in cell wall biosynthesis</fullName>
    </recommendedName>
</protein>
<evidence type="ECO:0000313" key="2">
    <source>
        <dbReference type="Proteomes" id="UP000257136"/>
    </source>
</evidence>
<reference evidence="1 2" key="1">
    <citation type="submission" date="2018-08" db="EMBL/GenBank/DDBJ databases">
        <title>Genomic Encyclopedia of Archaeal and Bacterial Type Strains, Phase II (KMG-II): from individual species to whole genera.</title>
        <authorList>
            <person name="Goeker M."/>
        </authorList>
    </citation>
    <scope>NUCLEOTIDE SEQUENCE [LARGE SCALE GENOMIC DNA]</scope>
    <source>
        <strain evidence="1 2">DSM 100880</strain>
    </source>
</reference>
<evidence type="ECO:0000313" key="1">
    <source>
        <dbReference type="EMBL" id="REG98271.1"/>
    </source>
</evidence>
<dbReference type="OrthoDB" id="1308937at2"/>
<keyword evidence="2" id="KW-1185">Reference proteome</keyword>
<dbReference type="AlphaFoldDB" id="A0A3E0EJC1"/>
<comment type="caution">
    <text evidence="1">The sequence shown here is derived from an EMBL/GenBank/DDBJ whole genome shotgun (WGS) entry which is preliminary data.</text>
</comment>
<accession>A0A3E0EJC1</accession>
<dbReference type="RefSeq" id="WP_115813730.1">
    <property type="nucleotide sequence ID" value="NZ_QUNI01000007.1"/>
</dbReference>
<name>A0A3E0EJC1_9FLAO</name>